<keyword evidence="2" id="KW-0732">Signal</keyword>
<evidence type="ECO:0000313" key="4">
    <source>
        <dbReference type="Proteomes" id="UP001374579"/>
    </source>
</evidence>
<evidence type="ECO:0000256" key="2">
    <source>
        <dbReference type="SAM" id="SignalP"/>
    </source>
</evidence>
<dbReference type="Proteomes" id="UP001374579">
    <property type="component" value="Unassembled WGS sequence"/>
</dbReference>
<sequence>MVWSRVSLLCFLLHVLVPECEMTDDPISVDCEPLCQFELLEEKWCALQRGCYEPSIKDNDALFIQCWQPCWRSSTNCLSLCRAQHATIKSKCSQSCASNNDKFCPGFCFALEIDQLVHGASKQPEVANPPGTQEADDKKITKPQTTPQGPAVTTPPSGDGKEGAATASSSE</sequence>
<protein>
    <submittedName>
        <fullName evidence="3">Uncharacterized protein</fullName>
    </submittedName>
</protein>
<name>A0AAN9FZU5_9CAEN</name>
<feature type="signal peptide" evidence="2">
    <location>
        <begin position="1"/>
        <end position="22"/>
    </location>
</feature>
<comment type="caution">
    <text evidence="3">The sequence shown here is derived from an EMBL/GenBank/DDBJ whole genome shotgun (WGS) entry which is preliminary data.</text>
</comment>
<feature type="chain" id="PRO_5042892595" evidence="2">
    <location>
        <begin position="23"/>
        <end position="171"/>
    </location>
</feature>
<accession>A0AAN9FZU5</accession>
<gene>
    <name evidence="3" type="ORF">V1264_009817</name>
</gene>
<evidence type="ECO:0000256" key="1">
    <source>
        <dbReference type="SAM" id="MobiDB-lite"/>
    </source>
</evidence>
<proteinExistence type="predicted"/>
<evidence type="ECO:0000313" key="3">
    <source>
        <dbReference type="EMBL" id="KAK7089944.1"/>
    </source>
</evidence>
<dbReference type="EMBL" id="JBAMIC010000024">
    <property type="protein sequence ID" value="KAK7089944.1"/>
    <property type="molecule type" value="Genomic_DNA"/>
</dbReference>
<organism evidence="3 4">
    <name type="scientific">Littorina saxatilis</name>
    <dbReference type="NCBI Taxonomy" id="31220"/>
    <lineage>
        <taxon>Eukaryota</taxon>
        <taxon>Metazoa</taxon>
        <taxon>Spiralia</taxon>
        <taxon>Lophotrochozoa</taxon>
        <taxon>Mollusca</taxon>
        <taxon>Gastropoda</taxon>
        <taxon>Caenogastropoda</taxon>
        <taxon>Littorinimorpha</taxon>
        <taxon>Littorinoidea</taxon>
        <taxon>Littorinidae</taxon>
        <taxon>Littorina</taxon>
    </lineage>
</organism>
<dbReference type="AlphaFoldDB" id="A0AAN9FZU5"/>
<keyword evidence="4" id="KW-1185">Reference proteome</keyword>
<feature type="region of interest" description="Disordered" evidence="1">
    <location>
        <begin position="122"/>
        <end position="171"/>
    </location>
</feature>
<reference evidence="3 4" key="1">
    <citation type="submission" date="2024-02" db="EMBL/GenBank/DDBJ databases">
        <title>Chromosome-scale genome assembly of the rough periwinkle Littorina saxatilis.</title>
        <authorList>
            <person name="De Jode A."/>
            <person name="Faria R."/>
            <person name="Formenti G."/>
            <person name="Sims Y."/>
            <person name="Smith T.P."/>
            <person name="Tracey A."/>
            <person name="Wood J.M.D."/>
            <person name="Zagrodzka Z.B."/>
            <person name="Johannesson K."/>
            <person name="Butlin R.K."/>
            <person name="Leder E.H."/>
        </authorList>
    </citation>
    <scope>NUCLEOTIDE SEQUENCE [LARGE SCALE GENOMIC DNA]</scope>
    <source>
        <strain evidence="3">Snail1</strain>
        <tissue evidence="3">Muscle</tissue>
    </source>
</reference>